<feature type="signal peptide" evidence="2">
    <location>
        <begin position="1"/>
        <end position="18"/>
    </location>
</feature>
<dbReference type="EnsemblMetazoa" id="CLYHEMT013019.2">
    <property type="protein sequence ID" value="CLYHEMP013019.2"/>
    <property type="gene ID" value="CLYHEMG013019"/>
</dbReference>
<dbReference type="AlphaFoldDB" id="A0A7M5WTX8"/>
<keyword evidence="1" id="KW-1015">Disulfide bond</keyword>
<organism evidence="5 6">
    <name type="scientific">Clytia hemisphaerica</name>
    <dbReference type="NCBI Taxonomy" id="252671"/>
    <lineage>
        <taxon>Eukaryota</taxon>
        <taxon>Metazoa</taxon>
        <taxon>Cnidaria</taxon>
        <taxon>Hydrozoa</taxon>
        <taxon>Hydroidolina</taxon>
        <taxon>Leptothecata</taxon>
        <taxon>Obeliida</taxon>
        <taxon>Clytiidae</taxon>
        <taxon>Clytia</taxon>
    </lineage>
</organism>
<comment type="caution">
    <text evidence="1">Lacks conserved residue(s) required for the propagation of feature annotation.</text>
</comment>
<evidence type="ECO:0000259" key="3">
    <source>
        <dbReference type="PROSITE" id="PS50026"/>
    </source>
</evidence>
<dbReference type="OrthoDB" id="5963421at2759"/>
<evidence type="ECO:0008006" key="7">
    <source>
        <dbReference type="Google" id="ProtNLM"/>
    </source>
</evidence>
<dbReference type="GeneID" id="136818762"/>
<dbReference type="RefSeq" id="XP_066931103.1">
    <property type="nucleotide sequence ID" value="XM_067075002.1"/>
</dbReference>
<feature type="disulfide bond" evidence="1">
    <location>
        <begin position="441"/>
        <end position="450"/>
    </location>
</feature>
<dbReference type="PROSITE" id="PS50026">
    <property type="entry name" value="EGF_3"/>
    <property type="match status" value="1"/>
</dbReference>
<dbReference type="InterPro" id="IPR020864">
    <property type="entry name" value="MACPF"/>
</dbReference>
<dbReference type="PROSITE" id="PS51412">
    <property type="entry name" value="MACPF_2"/>
    <property type="match status" value="1"/>
</dbReference>
<dbReference type="Pfam" id="PF01823">
    <property type="entry name" value="MACPF"/>
    <property type="match status" value="1"/>
</dbReference>
<keyword evidence="2" id="KW-0732">Signal</keyword>
<evidence type="ECO:0000256" key="1">
    <source>
        <dbReference type="PROSITE-ProRule" id="PRU00076"/>
    </source>
</evidence>
<sequence length="620" mass="69584">MALAVAYILLSMAATINTQQPNDDSNPNLMAAMTGYNILKGNPFSMNALHDPGFLASYIFNPYTSSGGPPGMGDGSRQLHPGVTVRNIRQCDLSLTTDTITTMKEYQRQVTTETSAGMEFASNVEADVQASVNGIGIDTTVPPLVKSSFSASNSFRESEKFFSQNKGVVTLNDATCTSYTAVISAYNPPPFSDNFLKALDVLHRTSFKTEAEKDREFYRFIDNFGTHFLSHATMGARLAITRKYTSEEYSNSKDEAIKDCNVQQLSVFFGQQVDSKLDHCKAVDKSSSSKIENIYEREFISSYGSKPAKDLVDWSTQDFPNPLPVRMTLRPILNLFGTTYMKHPSVKRLHIQPKTILKWIAPRYYNFCNKYKNILGVKTCNAEAVKGCGWSDTCNRRSQHCINDKTNPNGYRCCDIKQCADQPCKYGTCHVSGKCSYVCKCRWGYTGKHCEHEILTASSLEMGTDILIAANRYLSHDQMAKNIQLSLIKHYGIKFTVLVYDDVYGYGLHNVQGTQFYSNFREWGHNVVVGYSQNDLESTPEQMAMIKWRLLGAVLNQGCHSSTIVEKVKDLLHKYDIPYSMIFSTPWGNKLRAYSDVESTYFLNYDCGVGKKASIAVMLR</sequence>
<accession>A0A7M5WTX8</accession>
<proteinExistence type="predicted"/>
<name>A0A7M5WTX8_9CNID</name>
<dbReference type="SUPFAM" id="SSF57196">
    <property type="entry name" value="EGF/Laminin"/>
    <property type="match status" value="1"/>
</dbReference>
<protein>
    <recommendedName>
        <fullName evidence="7">MACPF domain-containing protein</fullName>
    </recommendedName>
</protein>
<dbReference type="CDD" id="cd00054">
    <property type="entry name" value="EGF_CA"/>
    <property type="match status" value="1"/>
</dbReference>
<dbReference type="SMART" id="SM00457">
    <property type="entry name" value="MACPF"/>
    <property type="match status" value="1"/>
</dbReference>
<reference evidence="5" key="1">
    <citation type="submission" date="2021-01" db="UniProtKB">
        <authorList>
            <consortium name="EnsemblMetazoa"/>
        </authorList>
    </citation>
    <scope>IDENTIFICATION</scope>
</reference>
<dbReference type="Proteomes" id="UP000594262">
    <property type="component" value="Unplaced"/>
</dbReference>
<evidence type="ECO:0000313" key="6">
    <source>
        <dbReference type="Proteomes" id="UP000594262"/>
    </source>
</evidence>
<keyword evidence="6" id="KW-1185">Reference proteome</keyword>
<dbReference type="PROSITE" id="PS00022">
    <property type="entry name" value="EGF_1"/>
    <property type="match status" value="1"/>
</dbReference>
<dbReference type="Gene3D" id="2.10.25.10">
    <property type="entry name" value="Laminin"/>
    <property type="match status" value="1"/>
</dbReference>
<feature type="disulfide bond" evidence="1">
    <location>
        <begin position="419"/>
        <end position="429"/>
    </location>
</feature>
<evidence type="ECO:0000313" key="5">
    <source>
        <dbReference type="EnsemblMetazoa" id="CLYHEMP013019.2"/>
    </source>
</evidence>
<keyword evidence="1" id="KW-0245">EGF-like domain</keyword>
<dbReference type="SMART" id="SM00181">
    <property type="entry name" value="EGF"/>
    <property type="match status" value="1"/>
</dbReference>
<dbReference type="InterPro" id="IPR000742">
    <property type="entry name" value="EGF"/>
</dbReference>
<feature type="chain" id="PRO_5036401248" description="MACPF domain-containing protein" evidence="2">
    <location>
        <begin position="19"/>
        <end position="620"/>
    </location>
</feature>
<evidence type="ECO:0000256" key="2">
    <source>
        <dbReference type="SAM" id="SignalP"/>
    </source>
</evidence>
<feature type="domain" description="EGF-like" evidence="3">
    <location>
        <begin position="415"/>
        <end position="451"/>
    </location>
</feature>
<evidence type="ECO:0000259" key="4">
    <source>
        <dbReference type="PROSITE" id="PS51412"/>
    </source>
</evidence>
<feature type="domain" description="MACPF" evidence="4">
    <location>
        <begin position="15"/>
        <end position="367"/>
    </location>
</feature>
<dbReference type="EnsemblMetazoa" id="CLYHEMT013019.1">
    <property type="protein sequence ID" value="CLYHEMP013019.1"/>
    <property type="gene ID" value="CLYHEMG013019"/>
</dbReference>
<dbReference type="PROSITE" id="PS01186">
    <property type="entry name" value="EGF_2"/>
    <property type="match status" value="1"/>
</dbReference>
<dbReference type="RefSeq" id="XP_066931102.1">
    <property type="nucleotide sequence ID" value="XM_067075001.1"/>
</dbReference>